<keyword evidence="3" id="KW-1185">Reference proteome</keyword>
<dbReference type="InterPro" id="IPR036806">
    <property type="entry name" value="YozE_SAM-like_sf"/>
</dbReference>
<dbReference type="RefSeq" id="WP_343817682.1">
    <property type="nucleotide sequence ID" value="NZ_BAAAFA010000008.1"/>
</dbReference>
<comment type="caution">
    <text evidence="2">The sequence shown here is derived from an EMBL/GenBank/DDBJ whole genome shotgun (WGS) entry which is preliminary data.</text>
</comment>
<dbReference type="EMBL" id="BAAAFA010000008">
    <property type="protein sequence ID" value="GAA0819512.1"/>
    <property type="molecule type" value="Genomic_DNA"/>
</dbReference>
<organism evidence="2 3">
    <name type="scientific">Colwellia asteriadis</name>
    <dbReference type="NCBI Taxonomy" id="517723"/>
    <lineage>
        <taxon>Bacteria</taxon>
        <taxon>Pseudomonadati</taxon>
        <taxon>Pseudomonadota</taxon>
        <taxon>Gammaproteobacteria</taxon>
        <taxon>Alteromonadales</taxon>
        <taxon>Colwelliaceae</taxon>
        <taxon>Colwellia</taxon>
    </lineage>
</organism>
<dbReference type="SUPFAM" id="SSF140652">
    <property type="entry name" value="YozE-like"/>
    <property type="match status" value="1"/>
</dbReference>
<dbReference type="Proteomes" id="UP001500021">
    <property type="component" value="Unassembled WGS sequence"/>
</dbReference>
<accession>A0ABP3WHM7</accession>
<evidence type="ECO:0000259" key="1">
    <source>
        <dbReference type="Pfam" id="PF06855"/>
    </source>
</evidence>
<feature type="domain" description="YozE SAM-like" evidence="1">
    <location>
        <begin position="4"/>
        <end position="63"/>
    </location>
</feature>
<gene>
    <name evidence="2" type="ORF">GCM10009111_23630</name>
</gene>
<evidence type="ECO:0000313" key="3">
    <source>
        <dbReference type="Proteomes" id="UP001500021"/>
    </source>
</evidence>
<name>A0ABP3WHM7_9GAMM</name>
<evidence type="ECO:0000313" key="2">
    <source>
        <dbReference type="EMBL" id="GAA0819512.1"/>
    </source>
</evidence>
<protein>
    <recommendedName>
        <fullName evidence="1">YozE SAM-like domain-containing protein</fullName>
    </recommendedName>
</protein>
<reference evidence="3" key="1">
    <citation type="journal article" date="2019" name="Int. J. Syst. Evol. Microbiol.">
        <title>The Global Catalogue of Microorganisms (GCM) 10K type strain sequencing project: providing services to taxonomists for standard genome sequencing and annotation.</title>
        <authorList>
            <consortium name="The Broad Institute Genomics Platform"/>
            <consortium name="The Broad Institute Genome Sequencing Center for Infectious Disease"/>
            <person name="Wu L."/>
            <person name="Ma J."/>
        </authorList>
    </citation>
    <scope>NUCLEOTIDE SEQUENCE [LARGE SCALE GENOMIC DNA]</scope>
    <source>
        <strain evidence="3">JCM 15608</strain>
    </source>
</reference>
<dbReference type="Pfam" id="PF06855">
    <property type="entry name" value="YozE_SAM_like"/>
    <property type="match status" value="1"/>
</dbReference>
<proteinExistence type="predicted"/>
<dbReference type="Gene3D" id="1.10.150.260">
    <property type="entry name" value="YozE SAM-like"/>
    <property type="match status" value="1"/>
</dbReference>
<dbReference type="InterPro" id="IPR023089">
    <property type="entry name" value="YozE_SAM-like"/>
</dbReference>
<sequence>MQDFYSWLLKQDTRNDIVSNLVSDIKQDPNLPKGNHDIESLRKYLEYKGDHVTEALEEAWLEFGG</sequence>